<comment type="caution">
    <text evidence="14">The sequence shown here is derived from an EMBL/GenBank/DDBJ whole genome shotgun (WGS) entry which is preliminary data.</text>
</comment>
<keyword evidence="15" id="KW-1185">Reference proteome</keyword>
<keyword evidence="12" id="KW-0732">Signal</keyword>
<evidence type="ECO:0000256" key="10">
    <source>
        <dbReference type="ARBA" id="ARBA00042639"/>
    </source>
</evidence>
<dbReference type="Gene3D" id="3.40.30.10">
    <property type="entry name" value="Glutaredoxin"/>
    <property type="match status" value="1"/>
</dbReference>
<dbReference type="EMBL" id="BSNC01000005">
    <property type="protein sequence ID" value="GLP97098.1"/>
    <property type="molecule type" value="Genomic_DNA"/>
</dbReference>
<dbReference type="Proteomes" id="UP001161422">
    <property type="component" value="Unassembled WGS sequence"/>
</dbReference>
<evidence type="ECO:0000256" key="9">
    <source>
        <dbReference type="ARBA" id="ARBA00038489"/>
    </source>
</evidence>
<sequence>MTRLITLLISAIAFSASVVADPQQGIAESPLEVHPLLNSQLVPSVTLKDHKGEKVSLNQLAAQQPTLLVFYRGGWCPFCNQQLASLQQVLPQIKDLGYQVAAISPDTPERLNASRIDGEIDYTLLSDNGLDAIRAFGLAFFLEDSLAKRYRDKMGSVFATADGTDRIVLPVPAVYLLDTDGKVQFSYVNPDYRVRMPETLILEAAKTYAPRG</sequence>
<evidence type="ECO:0000256" key="6">
    <source>
        <dbReference type="ARBA" id="ARBA00023157"/>
    </source>
</evidence>
<evidence type="ECO:0000256" key="2">
    <source>
        <dbReference type="ARBA" id="ARBA00013017"/>
    </source>
</evidence>
<evidence type="ECO:0000256" key="11">
    <source>
        <dbReference type="ARBA" id="ARBA00049091"/>
    </source>
</evidence>
<dbReference type="GO" id="GO:0008379">
    <property type="term" value="F:thioredoxin peroxidase activity"/>
    <property type="evidence" value="ECO:0007669"/>
    <property type="project" value="TreeGrafter"/>
</dbReference>
<dbReference type="GO" id="GO:0045454">
    <property type="term" value="P:cell redox homeostasis"/>
    <property type="evidence" value="ECO:0007669"/>
    <property type="project" value="TreeGrafter"/>
</dbReference>
<comment type="similarity">
    <text evidence="9">Belongs to the peroxiredoxin family. BCP/PrxQ subfamily.</text>
</comment>
<evidence type="ECO:0000256" key="8">
    <source>
        <dbReference type="ARBA" id="ARBA00032824"/>
    </source>
</evidence>
<dbReference type="GO" id="GO:0034599">
    <property type="term" value="P:cellular response to oxidative stress"/>
    <property type="evidence" value="ECO:0007669"/>
    <property type="project" value="TreeGrafter"/>
</dbReference>
<keyword evidence="7" id="KW-0676">Redox-active center</keyword>
<dbReference type="InterPro" id="IPR013766">
    <property type="entry name" value="Thioredoxin_domain"/>
</dbReference>
<dbReference type="InterPro" id="IPR050924">
    <property type="entry name" value="Peroxiredoxin_BCP/PrxQ"/>
</dbReference>
<evidence type="ECO:0000256" key="5">
    <source>
        <dbReference type="ARBA" id="ARBA00023002"/>
    </source>
</evidence>
<evidence type="ECO:0000313" key="14">
    <source>
        <dbReference type="EMBL" id="GLP97098.1"/>
    </source>
</evidence>
<evidence type="ECO:0000256" key="1">
    <source>
        <dbReference type="ARBA" id="ARBA00003330"/>
    </source>
</evidence>
<proteinExistence type="inferred from homology"/>
<evidence type="ECO:0000256" key="4">
    <source>
        <dbReference type="ARBA" id="ARBA00022862"/>
    </source>
</evidence>
<dbReference type="PANTHER" id="PTHR42801:SF7">
    <property type="entry name" value="SLL1159 PROTEIN"/>
    <property type="match status" value="1"/>
</dbReference>
<dbReference type="Pfam" id="PF00578">
    <property type="entry name" value="AhpC-TSA"/>
    <property type="match status" value="1"/>
</dbReference>
<evidence type="ECO:0000256" key="3">
    <source>
        <dbReference type="ARBA" id="ARBA00022559"/>
    </source>
</evidence>
<dbReference type="InterPro" id="IPR036249">
    <property type="entry name" value="Thioredoxin-like_sf"/>
</dbReference>
<reference evidence="14" key="1">
    <citation type="journal article" date="2014" name="Int. J. Syst. Evol. Microbiol.">
        <title>Complete genome sequence of Corynebacterium casei LMG S-19264T (=DSM 44701T), isolated from a smear-ripened cheese.</title>
        <authorList>
            <consortium name="US DOE Joint Genome Institute (JGI-PGF)"/>
            <person name="Walter F."/>
            <person name="Albersmeier A."/>
            <person name="Kalinowski J."/>
            <person name="Ruckert C."/>
        </authorList>
    </citation>
    <scope>NUCLEOTIDE SEQUENCE</scope>
    <source>
        <strain evidence="14">NBRC 101628</strain>
    </source>
</reference>
<feature type="chain" id="PRO_5041414487" description="thioredoxin-dependent peroxiredoxin" evidence="12">
    <location>
        <begin position="21"/>
        <end position="212"/>
    </location>
</feature>
<comment type="function">
    <text evidence="1">Thiol-specific peroxidase that catalyzes the reduction of hydrogen peroxide and organic hydroperoxides to water and alcohols, respectively. Plays a role in cell protection against oxidative stress by detoxifying peroxides and as sensor of hydrogen peroxide-mediated signaling events.</text>
</comment>
<feature type="domain" description="Thioredoxin" evidence="13">
    <location>
        <begin position="36"/>
        <end position="210"/>
    </location>
</feature>
<dbReference type="GO" id="GO:0005737">
    <property type="term" value="C:cytoplasm"/>
    <property type="evidence" value="ECO:0007669"/>
    <property type="project" value="TreeGrafter"/>
</dbReference>
<keyword evidence="3" id="KW-0575">Peroxidase</keyword>
<feature type="signal peptide" evidence="12">
    <location>
        <begin position="1"/>
        <end position="20"/>
    </location>
</feature>
<dbReference type="PROSITE" id="PS51352">
    <property type="entry name" value="THIOREDOXIN_2"/>
    <property type="match status" value="1"/>
</dbReference>
<dbReference type="CDD" id="cd02970">
    <property type="entry name" value="PRX_like2"/>
    <property type="match status" value="1"/>
</dbReference>
<evidence type="ECO:0000313" key="15">
    <source>
        <dbReference type="Proteomes" id="UP001161422"/>
    </source>
</evidence>
<dbReference type="AlphaFoldDB" id="A0AA37RXF8"/>
<organism evidence="14 15">
    <name type="scientific">Paraferrimonas sedimenticola</name>
    <dbReference type="NCBI Taxonomy" id="375674"/>
    <lineage>
        <taxon>Bacteria</taxon>
        <taxon>Pseudomonadati</taxon>
        <taxon>Pseudomonadota</taxon>
        <taxon>Gammaproteobacteria</taxon>
        <taxon>Alteromonadales</taxon>
        <taxon>Ferrimonadaceae</taxon>
        <taxon>Paraferrimonas</taxon>
    </lineage>
</organism>
<keyword evidence="5" id="KW-0560">Oxidoreductase</keyword>
<dbReference type="EC" id="1.11.1.24" evidence="2"/>
<dbReference type="InterPro" id="IPR000866">
    <property type="entry name" value="AhpC/TSA"/>
</dbReference>
<protein>
    <recommendedName>
        <fullName evidence="2">thioredoxin-dependent peroxiredoxin</fullName>
        <ecNumber evidence="2">1.11.1.24</ecNumber>
    </recommendedName>
    <alternativeName>
        <fullName evidence="8">Thioredoxin peroxidase</fullName>
    </alternativeName>
    <alternativeName>
        <fullName evidence="10">Thioredoxin-dependent peroxiredoxin Bcp</fullName>
    </alternativeName>
</protein>
<evidence type="ECO:0000256" key="12">
    <source>
        <dbReference type="SAM" id="SignalP"/>
    </source>
</evidence>
<comment type="catalytic activity">
    <reaction evidence="11">
        <text>a hydroperoxide + [thioredoxin]-dithiol = an alcohol + [thioredoxin]-disulfide + H2O</text>
        <dbReference type="Rhea" id="RHEA:62620"/>
        <dbReference type="Rhea" id="RHEA-COMP:10698"/>
        <dbReference type="Rhea" id="RHEA-COMP:10700"/>
        <dbReference type="ChEBI" id="CHEBI:15377"/>
        <dbReference type="ChEBI" id="CHEBI:29950"/>
        <dbReference type="ChEBI" id="CHEBI:30879"/>
        <dbReference type="ChEBI" id="CHEBI:35924"/>
        <dbReference type="ChEBI" id="CHEBI:50058"/>
        <dbReference type="EC" id="1.11.1.24"/>
    </reaction>
</comment>
<dbReference type="SUPFAM" id="SSF52833">
    <property type="entry name" value="Thioredoxin-like"/>
    <property type="match status" value="1"/>
</dbReference>
<dbReference type="RefSeq" id="WP_095504393.1">
    <property type="nucleotide sequence ID" value="NZ_BSNC01000005.1"/>
</dbReference>
<gene>
    <name evidence="14" type="ORF">GCM10007895_24040</name>
</gene>
<accession>A0AA37RXF8</accession>
<dbReference type="PANTHER" id="PTHR42801">
    <property type="entry name" value="THIOREDOXIN-DEPENDENT PEROXIDE REDUCTASE"/>
    <property type="match status" value="1"/>
</dbReference>
<name>A0AA37RXF8_9GAMM</name>
<evidence type="ECO:0000259" key="13">
    <source>
        <dbReference type="PROSITE" id="PS51352"/>
    </source>
</evidence>
<reference evidence="14" key="2">
    <citation type="submission" date="2023-01" db="EMBL/GenBank/DDBJ databases">
        <title>Draft genome sequence of Paraferrimonas sedimenticola strain NBRC 101628.</title>
        <authorList>
            <person name="Sun Q."/>
            <person name="Mori K."/>
        </authorList>
    </citation>
    <scope>NUCLEOTIDE SEQUENCE</scope>
    <source>
        <strain evidence="14">NBRC 101628</strain>
    </source>
</reference>
<evidence type="ECO:0000256" key="7">
    <source>
        <dbReference type="ARBA" id="ARBA00023284"/>
    </source>
</evidence>
<keyword evidence="4" id="KW-0049">Antioxidant</keyword>
<keyword evidence="6" id="KW-1015">Disulfide bond</keyword>